<dbReference type="AlphaFoldDB" id="A0A1U9UWG4"/>
<accession>A0A1U9UWG4</accession>
<protein>
    <submittedName>
        <fullName evidence="1">Uncharacterized protein</fullName>
    </submittedName>
</protein>
<reference evidence="2" key="1">
    <citation type="submission" date="2017-02" db="EMBL/GenBank/DDBJ databases">
        <title>Complete genome sequence of Cupriavidus necator strain NH9, a 3-chlorobenzoate degrader.</title>
        <authorList>
            <person name="Moriuchi R."/>
            <person name="Dohra H."/>
            <person name="Ogawa N."/>
        </authorList>
    </citation>
    <scope>NUCLEOTIDE SEQUENCE [LARGE SCALE GENOMIC DNA]</scope>
    <source>
        <strain evidence="2">NH9</strain>
    </source>
</reference>
<dbReference type="EMBL" id="CP017758">
    <property type="protein sequence ID" value="AQV96475.1"/>
    <property type="molecule type" value="Genomic_DNA"/>
</dbReference>
<proteinExistence type="predicted"/>
<name>A0A1U9UWG4_CUPNE</name>
<gene>
    <name evidence="1" type="ORF">BJN34_21645</name>
</gene>
<evidence type="ECO:0000313" key="2">
    <source>
        <dbReference type="Proteomes" id="UP000189627"/>
    </source>
</evidence>
<dbReference type="RefSeq" id="WP_078198943.1">
    <property type="nucleotide sequence ID" value="NZ_CP017758.1"/>
</dbReference>
<dbReference type="KEGG" id="cuh:BJN34_21645"/>
<dbReference type="Proteomes" id="UP000189627">
    <property type="component" value="Chromosome 2"/>
</dbReference>
<sequence>MNTAEITHLAGVRTVLHLSPAVCAAAISAAQQSGQSLQEWLEDRVGYAMADDSVMLDSGLDAVAPWSLACADLFAQVANSAPEALRGRWALLYERVRLERSLWHEPSQTVEEIEAGAPFSEPYILLPRLRAAWSRLCAATFCV</sequence>
<dbReference type="OrthoDB" id="9019637at2"/>
<organism evidence="1 2">
    <name type="scientific">Cupriavidus necator</name>
    <name type="common">Alcaligenes eutrophus</name>
    <name type="synonym">Ralstonia eutropha</name>
    <dbReference type="NCBI Taxonomy" id="106590"/>
    <lineage>
        <taxon>Bacteria</taxon>
        <taxon>Pseudomonadati</taxon>
        <taxon>Pseudomonadota</taxon>
        <taxon>Betaproteobacteria</taxon>
        <taxon>Burkholderiales</taxon>
        <taxon>Burkholderiaceae</taxon>
        <taxon>Cupriavidus</taxon>
    </lineage>
</organism>
<evidence type="ECO:0000313" key="1">
    <source>
        <dbReference type="EMBL" id="AQV96475.1"/>
    </source>
</evidence>